<feature type="transmembrane region" description="Helical" evidence="1">
    <location>
        <begin position="7"/>
        <end position="25"/>
    </location>
</feature>
<keyword evidence="1" id="KW-0812">Transmembrane</keyword>
<evidence type="ECO:0008006" key="4">
    <source>
        <dbReference type="Google" id="ProtNLM"/>
    </source>
</evidence>
<gene>
    <name evidence="2" type="ORF">JYZ213_LOCUS10475</name>
</gene>
<protein>
    <recommendedName>
        <fullName evidence="4">F5/8 type C domain-containing protein</fullName>
    </recommendedName>
</protein>
<dbReference type="Proteomes" id="UP000663845">
    <property type="component" value="Unassembled WGS sequence"/>
</dbReference>
<dbReference type="InterPro" id="IPR008979">
    <property type="entry name" value="Galactose-bd-like_sf"/>
</dbReference>
<proteinExistence type="predicted"/>
<dbReference type="EMBL" id="CAJNOG010000076">
    <property type="protein sequence ID" value="CAF0899516.1"/>
    <property type="molecule type" value="Genomic_DNA"/>
</dbReference>
<comment type="caution">
    <text evidence="2">The sequence shown here is derived from an EMBL/GenBank/DDBJ whole genome shotgun (WGS) entry which is preliminary data.</text>
</comment>
<dbReference type="SUPFAM" id="SSF49785">
    <property type="entry name" value="Galactose-binding domain-like"/>
    <property type="match status" value="1"/>
</dbReference>
<evidence type="ECO:0000313" key="2">
    <source>
        <dbReference type="EMBL" id="CAF0899516.1"/>
    </source>
</evidence>
<dbReference type="Gene3D" id="2.60.120.260">
    <property type="entry name" value="Galactose-binding domain-like"/>
    <property type="match status" value="1"/>
</dbReference>
<evidence type="ECO:0000313" key="3">
    <source>
        <dbReference type="Proteomes" id="UP000663845"/>
    </source>
</evidence>
<accession>A0A813ZJS5</accession>
<dbReference type="AlphaFoldDB" id="A0A813ZJS5"/>
<name>A0A813ZJS5_9BILA</name>
<evidence type="ECO:0000256" key="1">
    <source>
        <dbReference type="SAM" id="Phobius"/>
    </source>
</evidence>
<keyword evidence="1" id="KW-1133">Transmembrane helix</keyword>
<reference evidence="2" key="1">
    <citation type="submission" date="2021-02" db="EMBL/GenBank/DDBJ databases">
        <authorList>
            <person name="Nowell W R."/>
        </authorList>
    </citation>
    <scope>NUCLEOTIDE SEQUENCE</scope>
</reference>
<keyword evidence="1" id="KW-0472">Membrane</keyword>
<sequence length="452" mass="53936">MWQRSAIFSIIICIILYFTTFTPFISDNVQQIYITISHFNTRSEDYSSYDTINIGFSLFEFEQTKLNEIQLKHEYNLTAIVHYRKRLSYVKKMVKYLFDTQLFKEIIIWNSNPHINLTLQQINIDLNMIKFIRIINSKENITHKIKYLACSEANTSACFFIYDKWYRPYYIKSLIASFYSNPNTLHFISNYLNKEIDVPTSFSWTDYGCIFLRKYAQQHLNLINKYLTHDQNLLHLIDDLFLIWFNDIPIQLNIDSQHHSSNLLYNESVVAIRKLQYSLHRDRFISNNTLFFHKQNHNSSIYVKSPSFNDRFIFFSNVLAIYDDHKVHDISFHNTWKAVDGNISTCWQTNRTIYSGDFFAIDFLYAQTNITFVLIVSHNRITQANLEMSISFNGIWWIPYESFRGQFNEGFKSFRYIKFKAINNHSNQSFQVCDIQMISKEKTLTNRQSLDM</sequence>
<organism evidence="2 3">
    <name type="scientific">Adineta steineri</name>
    <dbReference type="NCBI Taxonomy" id="433720"/>
    <lineage>
        <taxon>Eukaryota</taxon>
        <taxon>Metazoa</taxon>
        <taxon>Spiralia</taxon>
        <taxon>Gnathifera</taxon>
        <taxon>Rotifera</taxon>
        <taxon>Eurotatoria</taxon>
        <taxon>Bdelloidea</taxon>
        <taxon>Adinetida</taxon>
        <taxon>Adinetidae</taxon>
        <taxon>Adineta</taxon>
    </lineage>
</organism>